<proteinExistence type="predicted"/>
<evidence type="ECO:0008006" key="5">
    <source>
        <dbReference type="Google" id="ProtNLM"/>
    </source>
</evidence>
<reference evidence="3 4" key="1">
    <citation type="submission" date="2020-01" db="EMBL/GenBank/DDBJ databases">
        <title>Paenibacillus soybeanensis sp. nov. isolated from the nodules of soybean (Glycine max(L.) Merr).</title>
        <authorList>
            <person name="Wang H."/>
        </authorList>
    </citation>
    <scope>NUCLEOTIDE SEQUENCE [LARGE SCALE GENOMIC DNA]</scope>
    <source>
        <strain evidence="3 4">DSM 23054</strain>
    </source>
</reference>
<dbReference type="InterPro" id="IPR044946">
    <property type="entry name" value="Restrct_endonuc_typeI_TRD_sf"/>
</dbReference>
<dbReference type="Proteomes" id="UP000558113">
    <property type="component" value="Unassembled WGS sequence"/>
</dbReference>
<dbReference type="RefSeq" id="WP_161700063.1">
    <property type="nucleotide sequence ID" value="NZ_JAAAMU010000008.1"/>
</dbReference>
<keyword evidence="4" id="KW-1185">Reference proteome</keyword>
<evidence type="ECO:0000256" key="2">
    <source>
        <dbReference type="ARBA" id="ARBA00023125"/>
    </source>
</evidence>
<name>A0A7X4YQP8_9BACL</name>
<evidence type="ECO:0000313" key="3">
    <source>
        <dbReference type="EMBL" id="NBC70782.1"/>
    </source>
</evidence>
<dbReference type="EMBL" id="JAAAMU010000008">
    <property type="protein sequence ID" value="NBC70782.1"/>
    <property type="molecule type" value="Genomic_DNA"/>
</dbReference>
<accession>A0A7X4YQP8</accession>
<evidence type="ECO:0000313" key="4">
    <source>
        <dbReference type="Proteomes" id="UP000558113"/>
    </source>
</evidence>
<organism evidence="3 4">
    <name type="scientific">Paenibacillus sacheonensis</name>
    <dbReference type="NCBI Taxonomy" id="742054"/>
    <lineage>
        <taxon>Bacteria</taxon>
        <taxon>Bacillati</taxon>
        <taxon>Bacillota</taxon>
        <taxon>Bacilli</taxon>
        <taxon>Bacillales</taxon>
        <taxon>Paenibacillaceae</taxon>
        <taxon>Paenibacillus</taxon>
    </lineage>
</organism>
<keyword evidence="1" id="KW-0680">Restriction system</keyword>
<dbReference type="SUPFAM" id="SSF116734">
    <property type="entry name" value="DNA methylase specificity domain"/>
    <property type="match status" value="1"/>
</dbReference>
<protein>
    <recommendedName>
        <fullName evidence="5">Type I restriction modification DNA specificity domain-containing protein</fullName>
    </recommendedName>
</protein>
<evidence type="ECO:0000256" key="1">
    <source>
        <dbReference type="ARBA" id="ARBA00022747"/>
    </source>
</evidence>
<comment type="caution">
    <text evidence="3">The sequence shown here is derived from an EMBL/GenBank/DDBJ whole genome shotgun (WGS) entry which is preliminary data.</text>
</comment>
<gene>
    <name evidence="3" type="ORF">GT003_17415</name>
</gene>
<dbReference type="Gene3D" id="3.90.220.20">
    <property type="entry name" value="DNA methylase specificity domains"/>
    <property type="match status" value="1"/>
</dbReference>
<dbReference type="AlphaFoldDB" id="A0A7X4YQP8"/>
<dbReference type="OrthoDB" id="9795776at2"/>
<dbReference type="GO" id="GO:0009307">
    <property type="term" value="P:DNA restriction-modification system"/>
    <property type="evidence" value="ECO:0007669"/>
    <property type="project" value="UniProtKB-KW"/>
</dbReference>
<dbReference type="GO" id="GO:0003677">
    <property type="term" value="F:DNA binding"/>
    <property type="evidence" value="ECO:0007669"/>
    <property type="project" value="UniProtKB-KW"/>
</dbReference>
<sequence>MKYNARLKREIPKGWNVNSLSDVVNNIAAGTRPGERLQELYYTPLDDIPMRRMSFYGGQSHEEAKSSLILYQKNNILLDAMRVHFHRLCISSQVGITRSTTIVMRTKEPKLMPFVYQVVNSDEKIAYAVNQSGKSQQPYVNWEGELEKYSFAMPPENLALRYSDEIISIIEKVKSSEQENFELTALRNFLLPLLMNGQVTVATAESVAEQLT</sequence>
<keyword evidence="2" id="KW-0238">DNA-binding</keyword>